<dbReference type="GO" id="GO:0071586">
    <property type="term" value="P:CAAX-box protein processing"/>
    <property type="evidence" value="ECO:0007669"/>
    <property type="project" value="UniProtKB-UniRule"/>
</dbReference>
<evidence type="ECO:0000256" key="2">
    <source>
        <dbReference type="ARBA" id="ARBA00022723"/>
    </source>
</evidence>
<dbReference type="CDD" id="cd07343">
    <property type="entry name" value="M48A_Zmpste24p_like"/>
    <property type="match status" value="1"/>
</dbReference>
<comment type="subcellular location">
    <subcellularLocation>
        <location evidence="9">Endoplasmic reticulum membrane</location>
        <topology evidence="9">Multi-pass membrane protein</topology>
    </subcellularLocation>
</comment>
<dbReference type="InParanoid" id="E2BE36"/>
<keyword evidence="5 9" id="KW-0482">Metalloprotease</keyword>
<name>E2BE36_HARSA</name>
<dbReference type="PhylomeDB" id="E2BE36"/>
<feature type="transmembrane region" description="Helical" evidence="9">
    <location>
        <begin position="188"/>
        <end position="208"/>
    </location>
</feature>
<dbReference type="GO" id="GO:0004222">
    <property type="term" value="F:metalloendopeptidase activity"/>
    <property type="evidence" value="ECO:0007669"/>
    <property type="project" value="UniProtKB-UniRule"/>
</dbReference>
<evidence type="ECO:0000313" key="12">
    <source>
        <dbReference type="EMBL" id="EFN86023.1"/>
    </source>
</evidence>
<keyword evidence="1 9" id="KW-0645">Protease</keyword>
<feature type="transmembrane region" description="Helical" evidence="9">
    <location>
        <begin position="117"/>
        <end position="140"/>
    </location>
</feature>
<dbReference type="EC" id="3.4.24.84" evidence="9"/>
<dbReference type="GO" id="GO:0046872">
    <property type="term" value="F:metal ion binding"/>
    <property type="evidence" value="ECO:0007669"/>
    <property type="project" value="UniProtKB-UniRule"/>
</dbReference>
<comment type="cofactor">
    <cofactor evidence="8 9">
        <name>Zn(2+)</name>
        <dbReference type="ChEBI" id="CHEBI:29105"/>
    </cofactor>
    <text evidence="8 9">Binds 1 zinc ion per subunit.</text>
</comment>
<feature type="transmembrane region" description="Helical" evidence="9">
    <location>
        <begin position="359"/>
        <end position="385"/>
    </location>
</feature>
<dbReference type="OMA" id="FVIEEKF"/>
<organism evidence="13">
    <name type="scientific">Harpegnathos saltator</name>
    <name type="common">Jerdon's jumping ant</name>
    <dbReference type="NCBI Taxonomy" id="610380"/>
    <lineage>
        <taxon>Eukaryota</taxon>
        <taxon>Metazoa</taxon>
        <taxon>Ecdysozoa</taxon>
        <taxon>Arthropoda</taxon>
        <taxon>Hexapoda</taxon>
        <taxon>Insecta</taxon>
        <taxon>Pterygota</taxon>
        <taxon>Neoptera</taxon>
        <taxon>Endopterygota</taxon>
        <taxon>Hymenoptera</taxon>
        <taxon>Apocrita</taxon>
        <taxon>Aculeata</taxon>
        <taxon>Formicoidea</taxon>
        <taxon>Formicidae</taxon>
        <taxon>Ponerinae</taxon>
        <taxon>Ponerini</taxon>
        <taxon>Harpegnathos</taxon>
    </lineage>
</organism>
<dbReference type="Pfam" id="PF16491">
    <property type="entry name" value="Peptidase_M48_N"/>
    <property type="match status" value="1"/>
</dbReference>
<dbReference type="PANTHER" id="PTHR10120">
    <property type="entry name" value="CAAX PRENYL PROTEASE 1"/>
    <property type="match status" value="1"/>
</dbReference>
<comment type="similarity">
    <text evidence="9">Belongs to the peptidase M48A family.</text>
</comment>
<feature type="binding site" evidence="8">
    <location>
        <position position="310"/>
    </location>
    <ligand>
        <name>Zn(2+)</name>
        <dbReference type="ChEBI" id="CHEBI:29105"/>
        <note>catalytic</note>
    </ligand>
</feature>
<keyword evidence="9" id="KW-1133">Transmembrane helix</keyword>
<dbReference type="EMBL" id="GL447755">
    <property type="protein sequence ID" value="EFN86023.1"/>
    <property type="molecule type" value="Genomic_DNA"/>
</dbReference>
<evidence type="ECO:0000256" key="5">
    <source>
        <dbReference type="ARBA" id="ARBA00023049"/>
    </source>
</evidence>
<gene>
    <name evidence="12" type="ORF">EAI_16912</name>
</gene>
<sequence>MEVLVNFIEEHFLGTILGMMCILQSWNYYLLWRQRTLIQQSVDFPKSVEGIITKDTYDKARAYALDKMNFNIVANLHSDIINVIILLTYGPYIIWQWSVGIAKYCGINHERETLISPIYMCIINLSLEVLNLPLTVYYIFVLEEKYGFNKQTVWFFTKDTIKQFIVIDLILFPLGYSILWIIKNSGDYFYLYLWIFLMMFILLVMIIYPEVIAPLFDKYTPLPDGELKQKIEELAASLKFPLQKLFIVEGSVRSTHSNAYMYGFHKYKRIVLFDTLIKGYCKKNDDADKDKDKDKDKGCDINEILAILAHELGHWKHNHTLLKFIFGQVFGAVNILMFAKLGRYGPMYRAFGFTDHQPTLIGFIIVIAYIMIPLNTILCFINVVIQRKFEFQADKFATSLGHGQYLKTSLLKLQEDNLQFPLYDKLYSSWYHSHPSVVERLEAIDETISKEK</sequence>
<proteinExistence type="inferred from homology"/>
<evidence type="ECO:0000256" key="4">
    <source>
        <dbReference type="ARBA" id="ARBA00022833"/>
    </source>
</evidence>
<dbReference type="OrthoDB" id="360839at2759"/>
<evidence type="ECO:0000256" key="3">
    <source>
        <dbReference type="ARBA" id="ARBA00022801"/>
    </source>
</evidence>
<accession>E2BE36</accession>
<dbReference type="AlphaFoldDB" id="E2BE36"/>
<dbReference type="STRING" id="610380.E2BE36"/>
<feature type="transmembrane region" description="Helical" evidence="9">
    <location>
        <begin position="12"/>
        <end position="31"/>
    </location>
</feature>
<feature type="domain" description="Peptidase M48" evidence="10">
    <location>
        <begin position="222"/>
        <end position="447"/>
    </location>
</feature>
<dbReference type="InterPro" id="IPR027057">
    <property type="entry name" value="CAXX_Prtase_1"/>
</dbReference>
<dbReference type="Proteomes" id="UP000008237">
    <property type="component" value="Unassembled WGS sequence"/>
</dbReference>
<dbReference type="InterPro" id="IPR032456">
    <property type="entry name" value="Peptidase_M48_N"/>
</dbReference>
<keyword evidence="4 8" id="KW-0862">Zinc</keyword>
<evidence type="ECO:0000256" key="7">
    <source>
        <dbReference type="PIRSR" id="PIRSR627057-1"/>
    </source>
</evidence>
<evidence type="ECO:0000256" key="6">
    <source>
        <dbReference type="ARBA" id="ARBA00044456"/>
    </source>
</evidence>
<evidence type="ECO:0000256" key="1">
    <source>
        <dbReference type="ARBA" id="ARBA00022670"/>
    </source>
</evidence>
<dbReference type="GO" id="GO:0005789">
    <property type="term" value="C:endoplasmic reticulum membrane"/>
    <property type="evidence" value="ECO:0007669"/>
    <property type="project" value="UniProtKB-SubCell"/>
</dbReference>
<comment type="function">
    <text evidence="9">Proteolytically removes the C-terminal three residues of farnesylated proteins.</text>
</comment>
<feature type="binding site" evidence="8">
    <location>
        <position position="390"/>
    </location>
    <ligand>
        <name>Zn(2+)</name>
        <dbReference type="ChEBI" id="CHEBI:29105"/>
        <note>catalytic</note>
    </ligand>
</feature>
<keyword evidence="9" id="KW-0812">Transmembrane</keyword>
<evidence type="ECO:0000256" key="8">
    <source>
        <dbReference type="PIRSR" id="PIRSR627057-2"/>
    </source>
</evidence>
<keyword evidence="9" id="KW-0256">Endoplasmic reticulum</keyword>
<keyword evidence="2 8" id="KW-0479">Metal-binding</keyword>
<feature type="transmembrane region" description="Helical" evidence="9">
    <location>
        <begin position="321"/>
        <end position="339"/>
    </location>
</feature>
<feature type="transmembrane region" description="Helical" evidence="9">
    <location>
        <begin position="80"/>
        <end position="97"/>
    </location>
</feature>
<dbReference type="InterPro" id="IPR001915">
    <property type="entry name" value="Peptidase_M48"/>
</dbReference>
<comment type="catalytic activity">
    <reaction evidence="6 9">
        <text>Hydrolyzes the peptide bond -P2-(S-farnesyl or geranylgeranyl)C-P1'-P2'-P3'-COOH where P1' and P2' are amino acids with aliphatic side chains and P3' is any C-terminal residue.</text>
        <dbReference type="EC" id="3.4.24.84"/>
    </reaction>
</comment>
<evidence type="ECO:0000313" key="13">
    <source>
        <dbReference type="Proteomes" id="UP000008237"/>
    </source>
</evidence>
<dbReference type="FunCoup" id="E2BE36">
    <property type="interactions" value="1839"/>
</dbReference>
<evidence type="ECO:0000256" key="9">
    <source>
        <dbReference type="RuleBase" id="RU366005"/>
    </source>
</evidence>
<keyword evidence="3 9" id="KW-0378">Hydrolase</keyword>
<feature type="domain" description="CAAX prenyl protease 1 N-terminal" evidence="11">
    <location>
        <begin position="35"/>
        <end position="218"/>
    </location>
</feature>
<dbReference type="KEGG" id="hst:105181789"/>
<dbReference type="Pfam" id="PF01435">
    <property type="entry name" value="Peptidase_M48"/>
    <property type="match status" value="1"/>
</dbReference>
<reference evidence="12 13" key="1">
    <citation type="journal article" date="2010" name="Science">
        <title>Genomic comparison of the ants Camponotus floridanus and Harpegnathos saltator.</title>
        <authorList>
            <person name="Bonasio R."/>
            <person name="Zhang G."/>
            <person name="Ye C."/>
            <person name="Mutti N.S."/>
            <person name="Fang X."/>
            <person name="Qin N."/>
            <person name="Donahue G."/>
            <person name="Yang P."/>
            <person name="Li Q."/>
            <person name="Li C."/>
            <person name="Zhang P."/>
            <person name="Huang Z."/>
            <person name="Berger S.L."/>
            <person name="Reinberg D."/>
            <person name="Wang J."/>
            <person name="Liebig J."/>
        </authorList>
    </citation>
    <scope>NUCLEOTIDE SEQUENCE [LARGE SCALE GENOMIC DNA]</scope>
    <source>
        <strain evidence="12 13">R22 G/1</strain>
    </source>
</reference>
<keyword evidence="9" id="KW-0472">Membrane</keyword>
<evidence type="ECO:0000259" key="10">
    <source>
        <dbReference type="Pfam" id="PF01435"/>
    </source>
</evidence>
<feature type="active site" description="Proton donor" evidence="7">
    <location>
        <position position="394"/>
    </location>
</feature>
<dbReference type="Gene3D" id="3.30.2010.10">
    <property type="entry name" value="Metalloproteases ('zincins'), catalytic domain"/>
    <property type="match status" value="1"/>
</dbReference>
<protein>
    <recommendedName>
        <fullName evidence="9">CAAX prenyl protease</fullName>
        <ecNumber evidence="9">3.4.24.84</ecNumber>
    </recommendedName>
</protein>
<keyword evidence="13" id="KW-1185">Reference proteome</keyword>
<feature type="transmembrane region" description="Helical" evidence="9">
    <location>
        <begin position="161"/>
        <end position="182"/>
    </location>
</feature>
<feature type="binding site" evidence="8">
    <location>
        <position position="314"/>
    </location>
    <ligand>
        <name>Zn(2+)</name>
        <dbReference type="ChEBI" id="CHEBI:29105"/>
        <note>catalytic</note>
    </ligand>
</feature>
<feature type="active site" evidence="7">
    <location>
        <position position="311"/>
    </location>
</feature>
<evidence type="ECO:0000259" key="11">
    <source>
        <dbReference type="Pfam" id="PF16491"/>
    </source>
</evidence>